<accession>A0A1P8K3X9</accession>
<dbReference type="KEGG" id="rhy:RD110_14410"/>
<dbReference type="Pfam" id="PF11004">
    <property type="entry name" value="Kdo_hydroxy"/>
    <property type="match status" value="1"/>
</dbReference>
<evidence type="ECO:0000313" key="2">
    <source>
        <dbReference type="Proteomes" id="UP000186609"/>
    </source>
</evidence>
<name>A0A1P8K3X9_9BURK</name>
<dbReference type="EMBL" id="CP019236">
    <property type="protein sequence ID" value="APW40702.1"/>
    <property type="molecule type" value="Genomic_DNA"/>
</dbReference>
<keyword evidence="2" id="KW-1185">Reference proteome</keyword>
<organism evidence="1 2">
    <name type="scientific">Rhodoferax koreensis</name>
    <dbReference type="NCBI Taxonomy" id="1842727"/>
    <lineage>
        <taxon>Bacteria</taxon>
        <taxon>Pseudomonadati</taxon>
        <taxon>Pseudomonadota</taxon>
        <taxon>Betaproteobacteria</taxon>
        <taxon>Burkholderiales</taxon>
        <taxon>Comamonadaceae</taxon>
        <taxon>Rhodoferax</taxon>
    </lineage>
</organism>
<evidence type="ECO:0000313" key="1">
    <source>
        <dbReference type="EMBL" id="APW40702.1"/>
    </source>
</evidence>
<dbReference type="Proteomes" id="UP000186609">
    <property type="component" value="Chromosome"/>
</dbReference>
<protein>
    <submittedName>
        <fullName evidence="1">3-deoxy-D-manno-oct-2-ulosonic acid (Kdo) hydroxylase</fullName>
    </submittedName>
</protein>
<proteinExistence type="predicted"/>
<dbReference type="RefSeq" id="WP_076205015.1">
    <property type="nucleotide sequence ID" value="NZ_CP019236.1"/>
</dbReference>
<sequence length="295" mass="33381">MQNPIVEVPATQWHGLQADPQLTAALEDGGVMYFPALPFSLSPAEAALLRPEIRDPKSRNISQPAGQPDTVKGALATPEELATLAAMMLRYRNQAVGLIGALFPGYSRHLRLEPTSYRPSEVETRQQSWRADDKRLHVDAFPSRPNRGERILRVFSNLNPAGKPRLWRVGEPFETMAARFLPQVKPYRPWQAALLRRLRVTKSLRSEYDHLMLQLHDLMKQDLAYQRDADQLEMPFAAGSTWVCFSDQTLHAVYSGQFMMEQTFFMAPQHQTRPERSPLGILTRMAGRPLAGAPL</sequence>
<dbReference type="AlphaFoldDB" id="A0A1P8K3X9"/>
<dbReference type="InterPro" id="IPR021266">
    <property type="entry name" value="Kdo_hydroxlase"/>
</dbReference>
<dbReference type="OrthoDB" id="21302at2"/>
<reference evidence="1 2" key="1">
    <citation type="submission" date="2017-01" db="EMBL/GenBank/DDBJ databases">
        <authorList>
            <person name="Mah S.A."/>
            <person name="Swanson W.J."/>
            <person name="Moy G.W."/>
            <person name="Vacquier V.D."/>
        </authorList>
    </citation>
    <scope>NUCLEOTIDE SEQUENCE [LARGE SCALE GENOMIC DNA]</scope>
    <source>
        <strain evidence="1 2">DCY110</strain>
    </source>
</reference>
<gene>
    <name evidence="1" type="ORF">RD110_14410</name>
</gene>
<dbReference type="STRING" id="1842727.RD110_14410"/>